<accession>A0AC61MUW5</accession>
<name>A0AC61MUW5_9FIRM</name>
<proteinExistence type="predicted"/>
<evidence type="ECO:0000313" key="1">
    <source>
        <dbReference type="EMBL" id="QUC66205.1"/>
    </source>
</evidence>
<dbReference type="Proteomes" id="UP000682782">
    <property type="component" value="Chromosome"/>
</dbReference>
<organism evidence="1 2">
    <name type="scientific">Aristaeella hokkaidonensis</name>
    <dbReference type="NCBI Taxonomy" id="3046382"/>
    <lineage>
        <taxon>Bacteria</taxon>
        <taxon>Bacillati</taxon>
        <taxon>Bacillota</taxon>
        <taxon>Clostridia</taxon>
        <taxon>Eubacteriales</taxon>
        <taxon>Aristaeellaceae</taxon>
        <taxon>Aristaeella</taxon>
    </lineage>
</organism>
<sequence length="244" mass="28258">MMTVHEVSKLAGVSIRTLQYYDKIGLLHPTGYTDAGYRLYDDADLERLQHILLFRELEFPLKDIRDILNSPDFDRSRALEQQIELLKLKKEHIENLMNFALGIKMMGVKHMDFKAFDRSKLDEYSRQAKELYGNTPEYKELEEKQKNRTKEEDNLLADRFMLLFKEAGEMKDKDPASPEAQDLVKRIQDYITENLYTCTNKILRGLGKMYSGGGDFTKNIDAYGGEGTAVFVDNAIQIYCDKAK</sequence>
<keyword evidence="2" id="KW-1185">Reference proteome</keyword>
<protein>
    <submittedName>
        <fullName evidence="1">MerR family transcriptional regulator</fullName>
    </submittedName>
</protein>
<dbReference type="EMBL" id="CP068393">
    <property type="protein sequence ID" value="QUC66205.1"/>
    <property type="molecule type" value="Genomic_DNA"/>
</dbReference>
<gene>
    <name evidence="1" type="ORF">JYE49_10025</name>
</gene>
<evidence type="ECO:0000313" key="2">
    <source>
        <dbReference type="Proteomes" id="UP000682782"/>
    </source>
</evidence>
<reference evidence="1" key="1">
    <citation type="submission" date="2021-01" db="EMBL/GenBank/DDBJ databases">
        <title>Complete genome sequence of Clostridiales bacterium R-7.</title>
        <authorList>
            <person name="Mahoney-Kurpe S.C."/>
            <person name="Palevich N."/>
            <person name="Koike S."/>
            <person name="Moon C.D."/>
            <person name="Attwood G.T."/>
        </authorList>
    </citation>
    <scope>NUCLEOTIDE SEQUENCE</scope>
    <source>
        <strain evidence="1">R-7</strain>
    </source>
</reference>